<dbReference type="CDD" id="cd00009">
    <property type="entry name" value="AAA"/>
    <property type="match status" value="1"/>
</dbReference>
<evidence type="ECO:0000256" key="6">
    <source>
        <dbReference type="ARBA" id="ARBA00024867"/>
    </source>
</evidence>
<evidence type="ECO:0000256" key="4">
    <source>
        <dbReference type="ARBA" id="ARBA00023015"/>
    </source>
</evidence>
<dbReference type="Gene3D" id="1.10.10.60">
    <property type="entry name" value="Homeodomain-like"/>
    <property type="match status" value="1"/>
</dbReference>
<dbReference type="FunFam" id="3.40.50.300:FF:000006">
    <property type="entry name" value="DNA-binding transcriptional regulator NtrC"/>
    <property type="match status" value="1"/>
</dbReference>
<dbReference type="InterPro" id="IPR011006">
    <property type="entry name" value="CheY-like_superfamily"/>
</dbReference>
<dbReference type="PROSITE" id="PS00676">
    <property type="entry name" value="SIGMA54_INTERACT_2"/>
    <property type="match status" value="1"/>
</dbReference>
<dbReference type="InterPro" id="IPR058031">
    <property type="entry name" value="AAA_lid_NorR"/>
</dbReference>
<organism evidence="10 11">
    <name type="scientific">Desulfofarcimen acetoxidans (strain ATCC 49208 / DSM 771 / KCTC 5769 / VKM B-1644 / 5575)</name>
    <name type="common">Desulfotomaculum acetoxidans</name>
    <dbReference type="NCBI Taxonomy" id="485916"/>
    <lineage>
        <taxon>Bacteria</taxon>
        <taxon>Bacillati</taxon>
        <taxon>Bacillota</taxon>
        <taxon>Clostridia</taxon>
        <taxon>Eubacteriales</taxon>
        <taxon>Peptococcaceae</taxon>
        <taxon>Desulfofarcimen</taxon>
    </lineage>
</organism>
<gene>
    <name evidence="10" type="ordered locus">Dtox_0976</name>
</gene>
<keyword evidence="2" id="KW-0547">Nucleotide-binding</keyword>
<dbReference type="SUPFAM" id="SSF52172">
    <property type="entry name" value="CheY-like"/>
    <property type="match status" value="1"/>
</dbReference>
<dbReference type="SUPFAM" id="SSF46689">
    <property type="entry name" value="Homeodomain-like"/>
    <property type="match status" value="1"/>
</dbReference>
<evidence type="ECO:0000256" key="2">
    <source>
        <dbReference type="ARBA" id="ARBA00022741"/>
    </source>
</evidence>
<dbReference type="GO" id="GO:0000160">
    <property type="term" value="P:phosphorelay signal transduction system"/>
    <property type="evidence" value="ECO:0007669"/>
    <property type="project" value="InterPro"/>
</dbReference>
<dbReference type="InterPro" id="IPR001789">
    <property type="entry name" value="Sig_transdc_resp-reg_receiver"/>
</dbReference>
<dbReference type="PROSITE" id="PS50110">
    <property type="entry name" value="RESPONSE_REGULATORY"/>
    <property type="match status" value="1"/>
</dbReference>
<comment type="caution">
    <text evidence="7">Lacks conserved residue(s) required for the propagation of feature annotation.</text>
</comment>
<dbReference type="PANTHER" id="PTHR32071:SF113">
    <property type="entry name" value="ALGINATE BIOSYNTHESIS TRANSCRIPTIONAL REGULATORY PROTEIN ALGB"/>
    <property type="match status" value="1"/>
</dbReference>
<evidence type="ECO:0000313" key="11">
    <source>
        <dbReference type="Proteomes" id="UP000002217"/>
    </source>
</evidence>
<dbReference type="RefSeq" id="WP_015756580.1">
    <property type="nucleotide sequence ID" value="NC_013216.1"/>
</dbReference>
<accession>C8W398</accession>
<comment type="function">
    <text evidence="6">May play the central regulatory role in sporulation. It may be an element of the effector pathway responsible for the activation of sporulation genes in response to nutritional stress. Spo0A may act in concert with spo0H (a sigma factor) to control the expression of some genes that are critical to the sporulation process.</text>
</comment>
<dbReference type="SUPFAM" id="SSF52540">
    <property type="entry name" value="P-loop containing nucleoside triphosphate hydrolases"/>
    <property type="match status" value="1"/>
</dbReference>
<dbReference type="PRINTS" id="PR01590">
    <property type="entry name" value="HTHFIS"/>
</dbReference>
<dbReference type="Gene3D" id="3.40.50.300">
    <property type="entry name" value="P-loop containing nucleotide triphosphate hydrolases"/>
    <property type="match status" value="1"/>
</dbReference>
<feature type="domain" description="Sigma-54 factor interaction" evidence="8">
    <location>
        <begin position="132"/>
        <end position="359"/>
    </location>
</feature>
<dbReference type="InterPro" id="IPR003593">
    <property type="entry name" value="AAA+_ATPase"/>
</dbReference>
<dbReference type="InterPro" id="IPR025943">
    <property type="entry name" value="Sigma_54_int_dom_ATP-bd_2"/>
</dbReference>
<keyword evidence="11" id="KW-1185">Reference proteome</keyword>
<evidence type="ECO:0000256" key="1">
    <source>
        <dbReference type="ARBA" id="ARBA00018672"/>
    </source>
</evidence>
<name>C8W398_DESAS</name>
<dbReference type="SMART" id="SM00382">
    <property type="entry name" value="AAA"/>
    <property type="match status" value="1"/>
</dbReference>
<keyword evidence="3" id="KW-0067">ATP-binding</keyword>
<dbReference type="InterPro" id="IPR002078">
    <property type="entry name" value="Sigma_54_int"/>
</dbReference>
<dbReference type="GO" id="GO:0043565">
    <property type="term" value="F:sequence-specific DNA binding"/>
    <property type="evidence" value="ECO:0007669"/>
    <property type="project" value="InterPro"/>
</dbReference>
<evidence type="ECO:0000259" key="9">
    <source>
        <dbReference type="PROSITE" id="PS50110"/>
    </source>
</evidence>
<dbReference type="Gene3D" id="1.10.8.60">
    <property type="match status" value="1"/>
</dbReference>
<dbReference type="KEGG" id="dae:Dtox_0976"/>
<dbReference type="Gene3D" id="3.40.50.2300">
    <property type="match status" value="1"/>
</dbReference>
<dbReference type="OrthoDB" id="9803970at2"/>
<dbReference type="Proteomes" id="UP000002217">
    <property type="component" value="Chromosome"/>
</dbReference>
<evidence type="ECO:0000256" key="3">
    <source>
        <dbReference type="ARBA" id="ARBA00022840"/>
    </source>
</evidence>
<dbReference type="eggNOG" id="COG2204">
    <property type="taxonomic scope" value="Bacteria"/>
</dbReference>
<dbReference type="Pfam" id="PF00072">
    <property type="entry name" value="Response_reg"/>
    <property type="match status" value="1"/>
</dbReference>
<dbReference type="Pfam" id="PF25601">
    <property type="entry name" value="AAA_lid_14"/>
    <property type="match status" value="1"/>
</dbReference>
<protein>
    <recommendedName>
        <fullName evidence="1">Stage 0 sporulation protein A homolog</fullName>
    </recommendedName>
</protein>
<dbReference type="STRING" id="485916.Dtox_0976"/>
<keyword evidence="5" id="KW-0804">Transcription</keyword>
<dbReference type="Pfam" id="PF02954">
    <property type="entry name" value="HTH_8"/>
    <property type="match status" value="1"/>
</dbReference>
<dbReference type="PANTHER" id="PTHR32071">
    <property type="entry name" value="TRANSCRIPTIONAL REGULATORY PROTEIN"/>
    <property type="match status" value="1"/>
</dbReference>
<dbReference type="HOGENOM" id="CLU_000445_0_6_9"/>
<reference evidence="10 11" key="1">
    <citation type="journal article" date="2009" name="Stand. Genomic Sci.">
        <title>Complete genome sequence of Desulfotomaculum acetoxidans type strain (5575).</title>
        <authorList>
            <person name="Spring S."/>
            <person name="Lapidus A."/>
            <person name="Schroder M."/>
            <person name="Gleim D."/>
            <person name="Sims D."/>
            <person name="Meincke L."/>
            <person name="Glavina Del Rio T."/>
            <person name="Tice H."/>
            <person name="Copeland A."/>
            <person name="Cheng J.F."/>
            <person name="Lucas S."/>
            <person name="Chen F."/>
            <person name="Nolan M."/>
            <person name="Bruce D."/>
            <person name="Goodwin L."/>
            <person name="Pitluck S."/>
            <person name="Ivanova N."/>
            <person name="Mavromatis K."/>
            <person name="Mikhailova N."/>
            <person name="Pati A."/>
            <person name="Chen A."/>
            <person name="Palaniappan K."/>
            <person name="Land M."/>
            <person name="Hauser L."/>
            <person name="Chang Y.J."/>
            <person name="Jeffries C.D."/>
            <person name="Chain P."/>
            <person name="Saunders E."/>
            <person name="Brettin T."/>
            <person name="Detter J.C."/>
            <person name="Goker M."/>
            <person name="Bristow J."/>
            <person name="Eisen J.A."/>
            <person name="Markowitz V."/>
            <person name="Hugenholtz P."/>
            <person name="Kyrpides N.C."/>
            <person name="Klenk H.P."/>
            <person name="Han C."/>
        </authorList>
    </citation>
    <scope>NUCLEOTIDE SEQUENCE [LARGE SCALE GENOMIC DNA]</scope>
    <source>
        <strain evidence="11">ATCC 49208 / DSM 771 / VKM B-1644</strain>
    </source>
</reference>
<dbReference type="SMART" id="SM00448">
    <property type="entry name" value="REC"/>
    <property type="match status" value="1"/>
</dbReference>
<dbReference type="AlphaFoldDB" id="C8W398"/>
<dbReference type="InterPro" id="IPR009057">
    <property type="entry name" value="Homeodomain-like_sf"/>
</dbReference>
<sequence>MTDSKILIIDNDISSCRTMERAIQQEGYQAIIATNEPDAVSLLIKEMFYLVFLGLETDNNDPLINIKSFSPSVPIIMLAHQGTIEKAIDALKKGAMDYMTKPVNPEKLKNILKTLSASHKNKLSSTQDYNYILGETPAIIEINRLIEKVAATNATVLITGESGTGKEVAAMSIHRASQRCNNPFVTVNCVALPEQLLESELFGHEKGAFTGAFTKRQGRFELAHTGTVFLDEIGDMPLTMQAKLLRILQEKSFERVGGTETLNIDVRVIAATNKNLSDAVMNGMFREDLYYRLNVIHIHLPPLRERKEDIPLLVSHFLDKLSHTYQAKKVSGEAMRLLYNYCWPGNIREMQNIIERAVIISQDLEILPVHLPPELQKSSAATVEPIIRLPDEGISLVEVEKQLIIMALQKSKGNQTKAAQLLGITRSALLYRTQKYGIPLIT</sequence>
<evidence type="ECO:0000256" key="5">
    <source>
        <dbReference type="ARBA" id="ARBA00023163"/>
    </source>
</evidence>
<evidence type="ECO:0000313" key="10">
    <source>
        <dbReference type="EMBL" id="ACV61865.1"/>
    </source>
</evidence>
<dbReference type="GO" id="GO:0006355">
    <property type="term" value="P:regulation of DNA-templated transcription"/>
    <property type="evidence" value="ECO:0007669"/>
    <property type="project" value="InterPro"/>
</dbReference>
<dbReference type="InterPro" id="IPR002197">
    <property type="entry name" value="HTH_Fis"/>
</dbReference>
<evidence type="ECO:0000259" key="8">
    <source>
        <dbReference type="PROSITE" id="PS50045"/>
    </source>
</evidence>
<dbReference type="Pfam" id="PF00158">
    <property type="entry name" value="Sigma54_activat"/>
    <property type="match status" value="1"/>
</dbReference>
<dbReference type="GO" id="GO:0005524">
    <property type="term" value="F:ATP binding"/>
    <property type="evidence" value="ECO:0007669"/>
    <property type="project" value="UniProtKB-KW"/>
</dbReference>
<evidence type="ECO:0000256" key="7">
    <source>
        <dbReference type="PROSITE-ProRule" id="PRU00169"/>
    </source>
</evidence>
<proteinExistence type="predicted"/>
<dbReference type="EMBL" id="CP001720">
    <property type="protein sequence ID" value="ACV61865.1"/>
    <property type="molecule type" value="Genomic_DNA"/>
</dbReference>
<keyword evidence="4" id="KW-0805">Transcription regulation</keyword>
<dbReference type="PROSITE" id="PS50045">
    <property type="entry name" value="SIGMA54_INTERACT_4"/>
    <property type="match status" value="1"/>
</dbReference>
<feature type="domain" description="Response regulatory" evidence="9">
    <location>
        <begin position="5"/>
        <end position="116"/>
    </location>
</feature>
<dbReference type="InterPro" id="IPR027417">
    <property type="entry name" value="P-loop_NTPase"/>
</dbReference>